<keyword evidence="4 8" id="KW-0106">Calcium</keyword>
<dbReference type="EC" id="2.3.2.13" evidence="6"/>
<evidence type="ECO:0000259" key="10">
    <source>
        <dbReference type="SMART" id="SM00460"/>
    </source>
</evidence>
<feature type="binding site" evidence="8">
    <location>
        <position position="509"/>
    </location>
    <ligand>
        <name>Ca(2+)</name>
        <dbReference type="ChEBI" id="CHEBI:29108"/>
    </ligand>
</feature>
<dbReference type="PANTHER" id="PTHR11590">
    <property type="entry name" value="PROTEIN-GLUTAMINE GAMMA-GLUTAMYLTRANSFERASE"/>
    <property type="match status" value="1"/>
</dbReference>
<protein>
    <recommendedName>
        <fullName evidence="6">protein-glutamine gamma-glutamyltransferase</fullName>
        <ecNumber evidence="6">2.3.2.13</ecNumber>
    </recommendedName>
</protein>
<dbReference type="EMBL" id="NEDP02005590">
    <property type="protein sequence ID" value="OWF37367.1"/>
    <property type="molecule type" value="Genomic_DNA"/>
</dbReference>
<feature type="active site" evidence="7">
    <location>
        <position position="467"/>
    </location>
</feature>
<evidence type="ECO:0000256" key="1">
    <source>
        <dbReference type="ARBA" id="ARBA00005968"/>
    </source>
</evidence>
<dbReference type="InterPro" id="IPR013783">
    <property type="entry name" value="Ig-like_fold"/>
</dbReference>
<feature type="binding site" evidence="8">
    <location>
        <position position="558"/>
    </location>
    <ligand>
        <name>Ca(2+)</name>
        <dbReference type="ChEBI" id="CHEBI:29108"/>
    </ligand>
</feature>
<dbReference type="AlphaFoldDB" id="A0A210PLM6"/>
<dbReference type="PANTHER" id="PTHR11590:SF40">
    <property type="entry name" value="HEMOCYTE PROTEIN-GLUTAMINE GAMMA-GLUTAMYLTRANSFERASE-LIKE PROTEIN"/>
    <property type="match status" value="1"/>
</dbReference>
<feature type="region of interest" description="Disordered" evidence="9">
    <location>
        <begin position="1"/>
        <end position="25"/>
    </location>
</feature>
<dbReference type="InterPro" id="IPR038765">
    <property type="entry name" value="Papain-like_cys_pep_sf"/>
</dbReference>
<feature type="active site" evidence="7">
    <location>
        <position position="381"/>
    </location>
</feature>
<dbReference type="Pfam" id="PF00868">
    <property type="entry name" value="Transglut_N"/>
    <property type="match status" value="1"/>
</dbReference>
<dbReference type="InterPro" id="IPR036985">
    <property type="entry name" value="Transglutaminase-like_sf"/>
</dbReference>
<dbReference type="InterPro" id="IPR014756">
    <property type="entry name" value="Ig_E-set"/>
</dbReference>
<dbReference type="SMART" id="SM00460">
    <property type="entry name" value="TGc"/>
    <property type="match status" value="1"/>
</dbReference>
<feature type="binding site" evidence="8">
    <location>
        <position position="563"/>
    </location>
    <ligand>
        <name>Ca(2+)</name>
        <dbReference type="ChEBI" id="CHEBI:29108"/>
    </ligand>
</feature>
<dbReference type="InterPro" id="IPR050779">
    <property type="entry name" value="Transglutaminase"/>
</dbReference>
<evidence type="ECO:0000256" key="6">
    <source>
        <dbReference type="ARBA" id="ARBA00024222"/>
    </source>
</evidence>
<feature type="active site" evidence="7">
    <location>
        <position position="444"/>
    </location>
</feature>
<keyword evidence="3 8" id="KW-0479">Metal-binding</keyword>
<dbReference type="STRING" id="6573.A0A210PLM6"/>
<comment type="caution">
    <text evidence="11">The sequence shown here is derived from an EMBL/GenBank/DDBJ whole genome shotgun (WGS) entry which is preliminary data.</text>
</comment>
<keyword evidence="5" id="KW-0012">Acyltransferase</keyword>
<feature type="binding site" evidence="8">
    <location>
        <position position="507"/>
    </location>
    <ligand>
        <name>Ca(2+)</name>
        <dbReference type="ChEBI" id="CHEBI:29108"/>
    </ligand>
</feature>
<proteinExistence type="inferred from homology"/>
<dbReference type="SUPFAM" id="SSF49309">
    <property type="entry name" value="Transglutaminase, two C-terminal domains"/>
    <property type="match status" value="2"/>
</dbReference>
<dbReference type="Pfam" id="PF01841">
    <property type="entry name" value="Transglut_core"/>
    <property type="match status" value="1"/>
</dbReference>
<keyword evidence="2 11" id="KW-0808">Transferase</keyword>
<dbReference type="FunFam" id="3.90.260.10:FF:000001">
    <property type="entry name" value="Protein-glutamine gamma-glutamyltransferase 2"/>
    <property type="match status" value="1"/>
</dbReference>
<dbReference type="Gene3D" id="3.90.260.10">
    <property type="entry name" value="Transglutaminase-like"/>
    <property type="match status" value="1"/>
</dbReference>
<keyword evidence="12" id="KW-1185">Reference proteome</keyword>
<evidence type="ECO:0000313" key="11">
    <source>
        <dbReference type="EMBL" id="OWF37367.1"/>
    </source>
</evidence>
<reference evidence="11 12" key="1">
    <citation type="journal article" date="2017" name="Nat. Ecol. Evol.">
        <title>Scallop genome provides insights into evolution of bilaterian karyotype and development.</title>
        <authorList>
            <person name="Wang S."/>
            <person name="Zhang J."/>
            <person name="Jiao W."/>
            <person name="Li J."/>
            <person name="Xun X."/>
            <person name="Sun Y."/>
            <person name="Guo X."/>
            <person name="Huan P."/>
            <person name="Dong B."/>
            <person name="Zhang L."/>
            <person name="Hu X."/>
            <person name="Sun X."/>
            <person name="Wang J."/>
            <person name="Zhao C."/>
            <person name="Wang Y."/>
            <person name="Wang D."/>
            <person name="Huang X."/>
            <person name="Wang R."/>
            <person name="Lv J."/>
            <person name="Li Y."/>
            <person name="Zhang Z."/>
            <person name="Liu B."/>
            <person name="Lu W."/>
            <person name="Hui Y."/>
            <person name="Liang J."/>
            <person name="Zhou Z."/>
            <person name="Hou R."/>
            <person name="Li X."/>
            <person name="Liu Y."/>
            <person name="Li H."/>
            <person name="Ning X."/>
            <person name="Lin Y."/>
            <person name="Zhao L."/>
            <person name="Xing Q."/>
            <person name="Dou J."/>
            <person name="Li Y."/>
            <person name="Mao J."/>
            <person name="Guo H."/>
            <person name="Dou H."/>
            <person name="Li T."/>
            <person name="Mu C."/>
            <person name="Jiang W."/>
            <person name="Fu Q."/>
            <person name="Fu X."/>
            <person name="Miao Y."/>
            <person name="Liu J."/>
            <person name="Yu Q."/>
            <person name="Li R."/>
            <person name="Liao H."/>
            <person name="Li X."/>
            <person name="Kong Y."/>
            <person name="Jiang Z."/>
            <person name="Chourrout D."/>
            <person name="Li R."/>
            <person name="Bao Z."/>
        </authorList>
    </citation>
    <scope>NUCLEOTIDE SEQUENCE [LARGE SCALE GENOMIC DNA]</scope>
    <source>
        <strain evidence="11 12">PY_sf001</strain>
    </source>
</reference>
<evidence type="ECO:0000256" key="9">
    <source>
        <dbReference type="SAM" id="MobiDB-lite"/>
    </source>
</evidence>
<name>A0A210PLM6_MIZYE</name>
<dbReference type="GO" id="GO:0046872">
    <property type="term" value="F:metal ion binding"/>
    <property type="evidence" value="ECO:0007669"/>
    <property type="project" value="UniProtKB-KW"/>
</dbReference>
<evidence type="ECO:0000256" key="3">
    <source>
        <dbReference type="ARBA" id="ARBA00022723"/>
    </source>
</evidence>
<organism evidence="11 12">
    <name type="scientific">Mizuhopecten yessoensis</name>
    <name type="common">Japanese scallop</name>
    <name type="synonym">Patinopecten yessoensis</name>
    <dbReference type="NCBI Taxonomy" id="6573"/>
    <lineage>
        <taxon>Eukaryota</taxon>
        <taxon>Metazoa</taxon>
        <taxon>Spiralia</taxon>
        <taxon>Lophotrochozoa</taxon>
        <taxon>Mollusca</taxon>
        <taxon>Bivalvia</taxon>
        <taxon>Autobranchia</taxon>
        <taxon>Pteriomorphia</taxon>
        <taxon>Pectinida</taxon>
        <taxon>Pectinoidea</taxon>
        <taxon>Pectinidae</taxon>
        <taxon>Mizuhopecten</taxon>
    </lineage>
</organism>
<evidence type="ECO:0000313" key="12">
    <source>
        <dbReference type="Proteomes" id="UP000242188"/>
    </source>
</evidence>
<dbReference type="InterPro" id="IPR023608">
    <property type="entry name" value="Transglutaminase_animal"/>
</dbReference>
<dbReference type="InterPro" id="IPR002931">
    <property type="entry name" value="Transglutaminase-like"/>
</dbReference>
<dbReference type="Gene3D" id="2.60.40.10">
    <property type="entry name" value="Immunoglobulins"/>
    <property type="match status" value="3"/>
</dbReference>
<evidence type="ECO:0000256" key="2">
    <source>
        <dbReference type="ARBA" id="ARBA00022679"/>
    </source>
</evidence>
<evidence type="ECO:0000256" key="8">
    <source>
        <dbReference type="PIRSR" id="PIRSR000459-2"/>
    </source>
</evidence>
<dbReference type="InterPro" id="IPR036238">
    <property type="entry name" value="Transglutaminase_C_sf"/>
</dbReference>
<dbReference type="OrthoDB" id="437511at2759"/>
<dbReference type="SUPFAM" id="SSF54001">
    <property type="entry name" value="Cysteine proteinases"/>
    <property type="match status" value="1"/>
</dbReference>
<feature type="domain" description="Transglutaminase-like" evidence="10">
    <location>
        <begin position="373"/>
        <end position="470"/>
    </location>
</feature>
<dbReference type="SUPFAM" id="SSF81296">
    <property type="entry name" value="E set domains"/>
    <property type="match status" value="1"/>
</dbReference>
<comment type="cofactor">
    <cofactor evidence="8">
        <name>Ca(2+)</name>
        <dbReference type="ChEBI" id="CHEBI:29108"/>
    </cofactor>
    <text evidence="8">Binds 1 Ca(2+) ion per subunit.</text>
</comment>
<dbReference type="GO" id="GO:0003810">
    <property type="term" value="F:protein-glutamine gamma-glutamyltransferase activity"/>
    <property type="evidence" value="ECO:0007669"/>
    <property type="project" value="UniProtKB-EC"/>
</dbReference>
<accession>A0A210PLM6</accession>
<evidence type="ECO:0000256" key="5">
    <source>
        <dbReference type="ARBA" id="ARBA00023315"/>
    </source>
</evidence>
<dbReference type="Proteomes" id="UP000242188">
    <property type="component" value="Unassembled WGS sequence"/>
</dbReference>
<evidence type="ECO:0000256" key="4">
    <source>
        <dbReference type="ARBA" id="ARBA00022837"/>
    </source>
</evidence>
<dbReference type="InterPro" id="IPR001102">
    <property type="entry name" value="Transglutaminase_N"/>
</dbReference>
<comment type="similarity">
    <text evidence="1">Belongs to the transglutaminase superfamily. Transglutaminase family.</text>
</comment>
<gene>
    <name evidence="11" type="ORF">KP79_PYT14012</name>
</gene>
<evidence type="ECO:0000256" key="7">
    <source>
        <dbReference type="PIRSR" id="PIRSR000459-1"/>
    </source>
</evidence>
<dbReference type="PIRSF" id="PIRSF000459">
    <property type="entry name" value="TGM_EBP42"/>
    <property type="match status" value="1"/>
</dbReference>
<sequence length="805" mass="90996">MYVRTYRNGQWDGTAPPKKTKAKKNGVEVTIDEPVKYKRYGCKQKEARNVTEKKCQPEKVKERLKAKEETGPSFSATAETVSAFLVLLEDATEEEIKGDLHVESVDFQIPSNVKKHTTERFKCTKRAEKPDLVLRRGLSFKICLGLDREYSKAHHDISFLFKTGEGMTRDTSIIVRMNEDKQDDDSKKGRNWHAQLVSMDGKSIMVEITIPPNVIIGHWQMSVQSFTLHKGEDTIALQYDSDQDVIFLFNPWCPEDTTYFPTSALLDEYVLNDKGAVYQGNYRQISAKPWRFGQFEEGILDICLMVLNKAFDWMISAEMADPVLISRAISSIVNNNDNYGILVGNWSGDYTGGKSPTSWTGSVKILKQYNENREPVKFGQCWVFSALVVTVCRALGLPCKSITNFASAHDSDASCTIDSVYEKDEKGELKPVEKHNTDSCWNFHVWNEVWMARKDLPPGYDGWQAIDATPQERSEGMFACGPAPIAAIKEGDCIIKYDTRFLFSEVNADRVYWEIVDGIWNKLRVARHSVGKKISTKNPNDLRSLERHDETACYKHSEGSKQERYAVMKATSSSTVKRDTAEIPQDIDFDITEIDDVLMGTDVAIKIKVKNIAESKETRTVNLEASVSAVKYNAPADPKNFIKREKFPGFSLAAGEEKVLKFVVTNKEYEHKLLEQGGMEVKAFGIVKETRKAVVEIEDFRVRRPDVAVKMGPEEAELNSKVTIKMSLKNPLSVPLTNCSYSIDSEALGDEETKTDDVPAKGEWNVTLEKTVWECPLFSFECIHVGFDCKELPNITGISNTIRIF</sequence>